<protein>
    <submittedName>
        <fullName evidence="1">Uncharacterized protein</fullName>
    </submittedName>
</protein>
<sequence length="165" mass="18033">MFSQHDNQSYPPPVLLRHNPVARCRTSRNPDVSSIFSTVSEDVTAESTRITYEGPIEVHAEKYLLRGAMAGPRVERGPSGYINDIGKAHVNPMRTRGDHERTSENNVLLIGGTMAGPRVDGSFGWTAYERNSGIRCATKIQPPYIPECLPDQSVGSEIIEGAVGP</sequence>
<gene>
    <name evidence="1" type="ORF">B0H17DRAFT_1149988</name>
</gene>
<dbReference type="EMBL" id="JARKIE010000495">
    <property type="protein sequence ID" value="KAJ7632066.1"/>
    <property type="molecule type" value="Genomic_DNA"/>
</dbReference>
<name>A0AAD7BVE5_MYCRO</name>
<comment type="caution">
    <text evidence="1">The sequence shown here is derived from an EMBL/GenBank/DDBJ whole genome shotgun (WGS) entry which is preliminary data.</text>
</comment>
<dbReference type="AlphaFoldDB" id="A0AAD7BVE5"/>
<proteinExistence type="predicted"/>
<keyword evidence="2" id="KW-1185">Reference proteome</keyword>
<evidence type="ECO:0000313" key="1">
    <source>
        <dbReference type="EMBL" id="KAJ7632066.1"/>
    </source>
</evidence>
<accession>A0AAD7BVE5</accession>
<evidence type="ECO:0000313" key="2">
    <source>
        <dbReference type="Proteomes" id="UP001221757"/>
    </source>
</evidence>
<reference evidence="1" key="1">
    <citation type="submission" date="2023-03" db="EMBL/GenBank/DDBJ databases">
        <title>Massive genome expansion in bonnet fungi (Mycena s.s.) driven by repeated elements and novel gene families across ecological guilds.</title>
        <authorList>
            <consortium name="Lawrence Berkeley National Laboratory"/>
            <person name="Harder C.B."/>
            <person name="Miyauchi S."/>
            <person name="Viragh M."/>
            <person name="Kuo A."/>
            <person name="Thoen E."/>
            <person name="Andreopoulos B."/>
            <person name="Lu D."/>
            <person name="Skrede I."/>
            <person name="Drula E."/>
            <person name="Henrissat B."/>
            <person name="Morin E."/>
            <person name="Kohler A."/>
            <person name="Barry K."/>
            <person name="LaButti K."/>
            <person name="Morin E."/>
            <person name="Salamov A."/>
            <person name="Lipzen A."/>
            <person name="Mereny Z."/>
            <person name="Hegedus B."/>
            <person name="Baldrian P."/>
            <person name="Stursova M."/>
            <person name="Weitz H."/>
            <person name="Taylor A."/>
            <person name="Grigoriev I.V."/>
            <person name="Nagy L.G."/>
            <person name="Martin F."/>
            <person name="Kauserud H."/>
        </authorList>
    </citation>
    <scope>NUCLEOTIDE SEQUENCE</scope>
    <source>
        <strain evidence="1">CBHHK067</strain>
    </source>
</reference>
<dbReference type="Proteomes" id="UP001221757">
    <property type="component" value="Unassembled WGS sequence"/>
</dbReference>
<organism evidence="1 2">
    <name type="scientific">Mycena rosella</name>
    <name type="common">Pink bonnet</name>
    <name type="synonym">Agaricus rosellus</name>
    <dbReference type="NCBI Taxonomy" id="1033263"/>
    <lineage>
        <taxon>Eukaryota</taxon>
        <taxon>Fungi</taxon>
        <taxon>Dikarya</taxon>
        <taxon>Basidiomycota</taxon>
        <taxon>Agaricomycotina</taxon>
        <taxon>Agaricomycetes</taxon>
        <taxon>Agaricomycetidae</taxon>
        <taxon>Agaricales</taxon>
        <taxon>Marasmiineae</taxon>
        <taxon>Mycenaceae</taxon>
        <taxon>Mycena</taxon>
    </lineage>
</organism>